<feature type="domain" description="Peptidase M3A/M3B catalytic" evidence="7">
    <location>
        <begin position="178"/>
        <end position="558"/>
    </location>
</feature>
<dbReference type="NCBIfam" id="TIGR02289">
    <property type="entry name" value="M3_not_pepF"/>
    <property type="match status" value="1"/>
</dbReference>
<evidence type="ECO:0000256" key="3">
    <source>
        <dbReference type="ARBA" id="ARBA00022801"/>
    </source>
</evidence>
<dbReference type="SUPFAM" id="SSF55486">
    <property type="entry name" value="Metalloproteases ('zincins'), catalytic domain"/>
    <property type="match status" value="1"/>
</dbReference>
<comment type="similarity">
    <text evidence="6">Belongs to the peptidase M3 family.</text>
</comment>
<evidence type="ECO:0000313" key="8">
    <source>
        <dbReference type="EMBL" id="AXA36960.1"/>
    </source>
</evidence>
<evidence type="ECO:0000256" key="2">
    <source>
        <dbReference type="ARBA" id="ARBA00022723"/>
    </source>
</evidence>
<dbReference type="GO" id="GO:0006508">
    <property type="term" value="P:proteolysis"/>
    <property type="evidence" value="ECO:0007669"/>
    <property type="project" value="UniProtKB-KW"/>
</dbReference>
<evidence type="ECO:0000259" key="7">
    <source>
        <dbReference type="Pfam" id="PF01432"/>
    </source>
</evidence>
<organism evidence="8 9">
    <name type="scientific">Sumerlaea chitinivorans</name>
    <dbReference type="NCBI Taxonomy" id="2250252"/>
    <lineage>
        <taxon>Bacteria</taxon>
        <taxon>Candidatus Sumerlaeota</taxon>
        <taxon>Candidatus Sumerlaeia</taxon>
        <taxon>Candidatus Sumerlaeales</taxon>
        <taxon>Candidatus Sumerlaeaceae</taxon>
        <taxon>Candidatus Sumerlaea</taxon>
    </lineage>
</organism>
<dbReference type="PANTHER" id="PTHR11804">
    <property type="entry name" value="PROTEASE M3 THIMET OLIGOPEPTIDASE-RELATED"/>
    <property type="match status" value="1"/>
</dbReference>
<keyword evidence="3 6" id="KW-0378">Hydrolase</keyword>
<protein>
    <submittedName>
        <fullName evidence="8">Oligoendopeptidase F</fullName>
    </submittedName>
</protein>
<dbReference type="CDD" id="cd09606">
    <property type="entry name" value="M3B_PepF"/>
    <property type="match status" value="1"/>
</dbReference>
<dbReference type="PANTHER" id="PTHR11804:SF48">
    <property type="entry name" value="PUTATIVE-RELATED"/>
    <property type="match status" value="1"/>
</dbReference>
<dbReference type="Gene3D" id="1.10.1370.30">
    <property type="match status" value="1"/>
</dbReference>
<comment type="cofactor">
    <cofactor evidence="6">
        <name>Zn(2+)</name>
        <dbReference type="ChEBI" id="CHEBI:29105"/>
    </cofactor>
    <text evidence="6">Binds 1 zinc ion.</text>
</comment>
<keyword evidence="5 6" id="KW-0482">Metalloprotease</keyword>
<dbReference type="GO" id="GO:0046872">
    <property type="term" value="F:metal ion binding"/>
    <property type="evidence" value="ECO:0007669"/>
    <property type="project" value="UniProtKB-UniRule"/>
</dbReference>
<dbReference type="InterPro" id="IPR011976">
    <property type="entry name" value="Pept_M3B_oligopep-rel"/>
</dbReference>
<dbReference type="GO" id="GO:0004222">
    <property type="term" value="F:metalloendopeptidase activity"/>
    <property type="evidence" value="ECO:0007669"/>
    <property type="project" value="InterPro"/>
</dbReference>
<dbReference type="EMBL" id="CP030759">
    <property type="protein sequence ID" value="AXA36960.1"/>
    <property type="molecule type" value="Genomic_DNA"/>
</dbReference>
<reference evidence="8 9" key="1">
    <citation type="submission" date="2018-05" db="EMBL/GenBank/DDBJ databases">
        <title>A metagenomic window into the 2 km-deep terrestrial subsurface aquifer revealed taxonomically and functionally diverse microbial community comprising novel uncultured bacterial lineages.</title>
        <authorList>
            <person name="Kadnikov V.V."/>
            <person name="Mardanov A.V."/>
            <person name="Beletsky A.V."/>
            <person name="Banks D."/>
            <person name="Pimenov N.V."/>
            <person name="Frank Y.A."/>
            <person name="Karnachuk O.V."/>
            <person name="Ravin N.V."/>
        </authorList>
    </citation>
    <scope>NUCLEOTIDE SEQUENCE [LARGE SCALE GENOMIC DNA]</scope>
    <source>
        <strain evidence="8">BY</strain>
    </source>
</reference>
<dbReference type="InterPro" id="IPR001567">
    <property type="entry name" value="Pept_M3A_M3B_dom"/>
</dbReference>
<evidence type="ECO:0000256" key="1">
    <source>
        <dbReference type="ARBA" id="ARBA00022670"/>
    </source>
</evidence>
<dbReference type="GO" id="GO:0006518">
    <property type="term" value="P:peptide metabolic process"/>
    <property type="evidence" value="ECO:0007669"/>
    <property type="project" value="TreeGrafter"/>
</dbReference>
<dbReference type="Proteomes" id="UP000262583">
    <property type="component" value="Chromosome"/>
</dbReference>
<dbReference type="KEGG" id="schv:BRCON_2183"/>
<keyword evidence="2 6" id="KW-0479">Metal-binding</keyword>
<proteinExistence type="inferred from homology"/>
<evidence type="ECO:0000256" key="6">
    <source>
        <dbReference type="RuleBase" id="RU003435"/>
    </source>
</evidence>
<evidence type="ECO:0000313" key="9">
    <source>
        <dbReference type="Proteomes" id="UP000262583"/>
    </source>
</evidence>
<dbReference type="AlphaFoldDB" id="A0A2Z4Y6X4"/>
<evidence type="ECO:0000256" key="4">
    <source>
        <dbReference type="ARBA" id="ARBA00022833"/>
    </source>
</evidence>
<name>A0A2Z4Y6X4_SUMC1</name>
<keyword evidence="4 6" id="KW-0862">Zinc</keyword>
<sequence length="575" mass="67119">MDQFDKLRKEREFQRSFLPEDADLGQWETIAPYFEALLKRSLDSVAELERWLLDQSELLAAIEEEAAVRYIRMTCHTDDLACEAAYLHYVEHVLPEVERARFALNRYYVAAPARSELPPERYFVYDRARRNEVELFREENVALKTEDEKLSQRYQKIYGEMTAEFQGREQTLPQLSRYLEETDRGVRRDAWCAATARQLRDREEIESLFDEMIALRTQIAHNAGFENFLEYQFRNLGRFDYTPADCEALHATIERTVVPLVRAMRERRRQQLGLARLAPWDLAVDPLGRPPLRPFEGVEQLVSGVRAVFAAVDPRFAEEFDILRERGLLDLDSRKGKAPGGYQSTLDEVRLPFIFMNAAGRNRDVFTLLHEGGHAFHALATRTEPLLAYRHAPIEFCEVASMGMEMMACECLSVFYSPEDAQRARTMHLEEVLEILPWIARVDAFQHWLYRNPKHTRQERAAMWLELERRFGDELEWSELPEWRECSWIGKLHFFCVPLYYIEYAIAQIGALQLWERFRGQREQAIEGYRSALRLGGARPLPELFETAGSRFAFDEATVAPLAQQVAVAIREDEK</sequence>
<keyword evidence="1 6" id="KW-0645">Protease</keyword>
<evidence type="ECO:0000256" key="5">
    <source>
        <dbReference type="ARBA" id="ARBA00023049"/>
    </source>
</evidence>
<accession>A0A2Z4Y6X4</accession>
<dbReference type="InterPro" id="IPR045090">
    <property type="entry name" value="Pept_M3A_M3B"/>
</dbReference>
<dbReference type="Pfam" id="PF01432">
    <property type="entry name" value="Peptidase_M3"/>
    <property type="match status" value="1"/>
</dbReference>
<gene>
    <name evidence="8" type="ORF">BRCON_2183</name>
</gene>